<dbReference type="EMBL" id="CAJOBA010004793">
    <property type="protein sequence ID" value="CAF3724081.1"/>
    <property type="molecule type" value="Genomic_DNA"/>
</dbReference>
<dbReference type="Proteomes" id="UP000682733">
    <property type="component" value="Unassembled WGS sequence"/>
</dbReference>
<dbReference type="EMBL" id="CAJNOK010004787">
    <property type="protein sequence ID" value="CAF0949682.1"/>
    <property type="molecule type" value="Genomic_DNA"/>
</dbReference>
<organism evidence="1 3">
    <name type="scientific">Didymodactylos carnosus</name>
    <dbReference type="NCBI Taxonomy" id="1234261"/>
    <lineage>
        <taxon>Eukaryota</taxon>
        <taxon>Metazoa</taxon>
        <taxon>Spiralia</taxon>
        <taxon>Gnathifera</taxon>
        <taxon>Rotifera</taxon>
        <taxon>Eurotatoria</taxon>
        <taxon>Bdelloidea</taxon>
        <taxon>Philodinida</taxon>
        <taxon>Philodinidae</taxon>
        <taxon>Didymodactylos</taxon>
    </lineage>
</organism>
<evidence type="ECO:0000313" key="3">
    <source>
        <dbReference type="Proteomes" id="UP000677228"/>
    </source>
</evidence>
<protein>
    <submittedName>
        <fullName evidence="1">Uncharacterized protein</fullName>
    </submittedName>
</protein>
<accession>A0A8S2DEU8</accession>
<gene>
    <name evidence="1" type="ORF">OVA965_LOCUS12085</name>
    <name evidence="2" type="ORF">TMI583_LOCUS12093</name>
</gene>
<comment type="caution">
    <text evidence="1">The sequence shown here is derived from an EMBL/GenBank/DDBJ whole genome shotgun (WGS) entry which is preliminary data.</text>
</comment>
<dbReference type="Proteomes" id="UP000677228">
    <property type="component" value="Unassembled WGS sequence"/>
</dbReference>
<name>A0A8S2DEU8_9BILA</name>
<sequence length="127" mass="14398">MDTEPTNRYWDWITLNKGKERALVSLQEFSPMPNVVPTEWNVVLGDLVNLSTDGSLTDAYFVSFDNQWIKNPTSGTGLVLTVPYRMTVRIVNVNKYHEFEVGKASAADIKNWYDNNANSIKVNVALK</sequence>
<proteinExistence type="predicted"/>
<reference evidence="1" key="1">
    <citation type="submission" date="2021-02" db="EMBL/GenBank/DDBJ databases">
        <authorList>
            <person name="Nowell W R."/>
        </authorList>
    </citation>
    <scope>NUCLEOTIDE SEQUENCE</scope>
</reference>
<evidence type="ECO:0000313" key="2">
    <source>
        <dbReference type="EMBL" id="CAF3724081.1"/>
    </source>
</evidence>
<evidence type="ECO:0000313" key="1">
    <source>
        <dbReference type="EMBL" id="CAF0949682.1"/>
    </source>
</evidence>
<dbReference type="AlphaFoldDB" id="A0A8S2DEU8"/>